<gene>
    <name evidence="2" type="ORF">N658DRAFT_488217</name>
</gene>
<feature type="region of interest" description="Disordered" evidence="1">
    <location>
        <begin position="183"/>
        <end position="207"/>
    </location>
</feature>
<proteinExistence type="predicted"/>
<dbReference type="EMBL" id="MU863656">
    <property type="protein sequence ID" value="KAK4098677.1"/>
    <property type="molecule type" value="Genomic_DNA"/>
</dbReference>
<evidence type="ECO:0000256" key="1">
    <source>
        <dbReference type="SAM" id="MobiDB-lite"/>
    </source>
</evidence>
<dbReference type="Proteomes" id="UP001305647">
    <property type="component" value="Unassembled WGS sequence"/>
</dbReference>
<accession>A0AAN6Q0A7</accession>
<organism evidence="2 3">
    <name type="scientific">Parathielavia hyrcaniae</name>
    <dbReference type="NCBI Taxonomy" id="113614"/>
    <lineage>
        <taxon>Eukaryota</taxon>
        <taxon>Fungi</taxon>
        <taxon>Dikarya</taxon>
        <taxon>Ascomycota</taxon>
        <taxon>Pezizomycotina</taxon>
        <taxon>Sordariomycetes</taxon>
        <taxon>Sordariomycetidae</taxon>
        <taxon>Sordariales</taxon>
        <taxon>Chaetomiaceae</taxon>
        <taxon>Parathielavia</taxon>
    </lineage>
</organism>
<sequence length="432" mass="46636">MSYSPMRFGCDVPNVLSLARSVAADFSRAPDVFYAGEKAANALISELDRFQRLRSSQTSQASGADESSLAANLMSCRSALINMLEIRKDYPGQRMGLHDNWKWKRAHERRFEREAAALHDATTQLREIIQLLQTPPVSPQPPRRPPPAPAPAQPTQRWQPTQSFRSQVSVQIAQGPIVSQVSLPRSLSGGLTSPAGSQNTGDEGPKPMCPRGSGCREPFCHLRNHHPSAPECEAGRNCCVSGCSKWYPRSPHCPNGPDCPTINSVPGCTKAHPWPRPPVQASNSYWSLSTAQTQPAPAEQSEYSTWGRGSAAASATPSFSTAPNLVSVVSSLTPSQTHTTPRATRDNGNVIWCPARFSCPGGYNGACPNKHPRRSACRDGSACTKGQACTYDHSMHPVPAPASPAQSPPQYTAELSAQSPPRYPAELPGSRR</sequence>
<comment type="caution">
    <text evidence="2">The sequence shown here is derived from an EMBL/GenBank/DDBJ whole genome shotgun (WGS) entry which is preliminary data.</text>
</comment>
<reference evidence="2" key="2">
    <citation type="submission" date="2023-05" db="EMBL/GenBank/DDBJ databases">
        <authorList>
            <consortium name="Lawrence Berkeley National Laboratory"/>
            <person name="Steindorff A."/>
            <person name="Hensen N."/>
            <person name="Bonometti L."/>
            <person name="Westerberg I."/>
            <person name="Brannstrom I.O."/>
            <person name="Guillou S."/>
            <person name="Cros-Aarteil S."/>
            <person name="Calhoun S."/>
            <person name="Haridas S."/>
            <person name="Kuo A."/>
            <person name="Mondo S."/>
            <person name="Pangilinan J."/>
            <person name="Riley R."/>
            <person name="Labutti K."/>
            <person name="Andreopoulos B."/>
            <person name="Lipzen A."/>
            <person name="Chen C."/>
            <person name="Yanf M."/>
            <person name="Daum C."/>
            <person name="Ng V."/>
            <person name="Clum A."/>
            <person name="Ohm R."/>
            <person name="Martin F."/>
            <person name="Silar P."/>
            <person name="Natvig D."/>
            <person name="Lalanne C."/>
            <person name="Gautier V."/>
            <person name="Ament-Velasquez S.L."/>
            <person name="Kruys A."/>
            <person name="Hutchinson M.I."/>
            <person name="Powell A.J."/>
            <person name="Barry K."/>
            <person name="Miller A.N."/>
            <person name="Grigoriev I.V."/>
            <person name="Debuchy R."/>
            <person name="Gladieux P."/>
            <person name="Thoren M.H."/>
            <person name="Johannesson H."/>
        </authorList>
    </citation>
    <scope>NUCLEOTIDE SEQUENCE</scope>
    <source>
        <strain evidence="2">CBS 757.83</strain>
    </source>
</reference>
<dbReference type="AlphaFoldDB" id="A0AAN6Q0A7"/>
<feature type="compositionally biased region" description="Polar residues" evidence="1">
    <location>
        <begin position="183"/>
        <end position="201"/>
    </location>
</feature>
<evidence type="ECO:0000313" key="3">
    <source>
        <dbReference type="Proteomes" id="UP001305647"/>
    </source>
</evidence>
<evidence type="ECO:0000313" key="2">
    <source>
        <dbReference type="EMBL" id="KAK4098677.1"/>
    </source>
</evidence>
<name>A0AAN6Q0A7_9PEZI</name>
<feature type="region of interest" description="Disordered" evidence="1">
    <location>
        <begin position="393"/>
        <end position="432"/>
    </location>
</feature>
<feature type="compositionally biased region" description="Low complexity" evidence="1">
    <location>
        <begin position="153"/>
        <end position="162"/>
    </location>
</feature>
<feature type="compositionally biased region" description="Pro residues" evidence="1">
    <location>
        <begin position="136"/>
        <end position="152"/>
    </location>
</feature>
<reference evidence="2" key="1">
    <citation type="journal article" date="2023" name="Mol. Phylogenet. Evol.">
        <title>Genome-scale phylogeny and comparative genomics of the fungal order Sordariales.</title>
        <authorList>
            <person name="Hensen N."/>
            <person name="Bonometti L."/>
            <person name="Westerberg I."/>
            <person name="Brannstrom I.O."/>
            <person name="Guillou S."/>
            <person name="Cros-Aarteil S."/>
            <person name="Calhoun S."/>
            <person name="Haridas S."/>
            <person name="Kuo A."/>
            <person name="Mondo S."/>
            <person name="Pangilinan J."/>
            <person name="Riley R."/>
            <person name="LaButti K."/>
            <person name="Andreopoulos B."/>
            <person name="Lipzen A."/>
            <person name="Chen C."/>
            <person name="Yan M."/>
            <person name="Daum C."/>
            <person name="Ng V."/>
            <person name="Clum A."/>
            <person name="Steindorff A."/>
            <person name="Ohm R.A."/>
            <person name="Martin F."/>
            <person name="Silar P."/>
            <person name="Natvig D.O."/>
            <person name="Lalanne C."/>
            <person name="Gautier V."/>
            <person name="Ament-Velasquez S.L."/>
            <person name="Kruys A."/>
            <person name="Hutchinson M.I."/>
            <person name="Powell A.J."/>
            <person name="Barry K."/>
            <person name="Miller A.N."/>
            <person name="Grigoriev I.V."/>
            <person name="Debuchy R."/>
            <person name="Gladieux P."/>
            <person name="Hiltunen Thoren M."/>
            <person name="Johannesson H."/>
        </authorList>
    </citation>
    <scope>NUCLEOTIDE SEQUENCE</scope>
    <source>
        <strain evidence="2">CBS 757.83</strain>
    </source>
</reference>
<feature type="region of interest" description="Disordered" evidence="1">
    <location>
        <begin position="134"/>
        <end position="169"/>
    </location>
</feature>
<keyword evidence="3" id="KW-1185">Reference proteome</keyword>
<protein>
    <submittedName>
        <fullName evidence="2">Uncharacterized protein</fullName>
    </submittedName>
</protein>